<dbReference type="Gene3D" id="2.40.10.10">
    <property type="entry name" value="Trypsin-like serine proteases"/>
    <property type="match status" value="9"/>
</dbReference>
<dbReference type="Pfam" id="PF00089">
    <property type="entry name" value="Trypsin"/>
    <property type="match status" value="7"/>
</dbReference>
<evidence type="ECO:0000256" key="4">
    <source>
        <dbReference type="ARBA" id="ARBA00023145"/>
    </source>
</evidence>
<keyword evidence="2 7" id="KW-0378">Hydrolase</keyword>
<dbReference type="GO" id="GO:0004252">
    <property type="term" value="F:serine-type endopeptidase activity"/>
    <property type="evidence" value="ECO:0007669"/>
    <property type="project" value="UniProtKB-EC"/>
</dbReference>
<organism evidence="11 12">
    <name type="scientific">Galemys pyrenaicus</name>
    <name type="common">Iberian desman</name>
    <name type="synonym">Pyrenean desman</name>
    <dbReference type="NCBI Taxonomy" id="202257"/>
    <lineage>
        <taxon>Eukaryota</taxon>
        <taxon>Metazoa</taxon>
        <taxon>Chordata</taxon>
        <taxon>Craniata</taxon>
        <taxon>Vertebrata</taxon>
        <taxon>Euteleostomi</taxon>
        <taxon>Mammalia</taxon>
        <taxon>Eutheria</taxon>
        <taxon>Laurasiatheria</taxon>
        <taxon>Eulipotyphla</taxon>
        <taxon>Talpidae</taxon>
        <taxon>Galemys</taxon>
    </lineage>
</organism>
<evidence type="ECO:0000256" key="9">
    <source>
        <dbReference type="SAM" id="Phobius"/>
    </source>
</evidence>
<keyword evidence="1 7" id="KW-0645">Protease</keyword>
<keyword evidence="12" id="KW-1185">Reference proteome</keyword>
<keyword evidence="9" id="KW-0812">Transmembrane</keyword>
<protein>
    <submittedName>
        <fullName evidence="11">Chymotrypsinogen 2</fullName>
    </submittedName>
</protein>
<dbReference type="PROSITE" id="PS00135">
    <property type="entry name" value="TRYPSIN_SER"/>
    <property type="match status" value="3"/>
</dbReference>
<dbReference type="InterPro" id="IPR001254">
    <property type="entry name" value="Trypsin_dom"/>
</dbReference>
<sequence>ISLAPTLGSAVPAPPHPREGPLLSPCLSLLGSFTHSLLGMAQSGGLRGSSSLCLLPSRSPCVPTQVQCQAPPARGTGPCCRALRHSAGGPLKLLRVTRMEPPVPLHLGGDRGGRLGGGSSKDQGGCGVTSIRPEGTGTSRIIGGKDAPPGAWPWQVSLQHISGFHFCGGSLINENWVVTAAHCGVSTATRVVAGTIDLSADKKNAQILKVAKVFRKPADHSNFNDIALLKLATPANFSETVSSICLPQNASDFPPGTTCAATGWGRTKKRTSKLQQAYMPLLSHQQCLKYWIKIKDRLVCAGAKGSSICKGDSGGPLACQKDGAWTLVGISSLASTTCQTNLPGITMALLWLLSCFSIIGASFGCGRPVSHPKRRITGRIINGMDALPKSWPWHLSLLDQDENAYCGGALISDKWGDAGGPIVCQRNRVWKLMGIVSVGRTDLPVLLAVPKIYSVRSSISRIIKGTMAFLWLLSCFALIGAIFGCGVPAIPPVLSGIQRIVNGKDARPGSWPWQVSLQDSTGFHFCGGSLVNENWVVTAAHCEVSTSHLVVAGVFDRSSKNENVQVLRIAQVFSHPWFNRHTMNNDIALLKLATPAHFSEIVSPVCLPSAEDDFPAGSLCVTTGWGRTNFHMYQSPNKLQQATLPLLSNAECRNYWDNLVNDLIVCAGASGASSCMGDSGGPLVCRKDGAWNLVGVVSWGSSTCPTYIPDAYSRVLSLSHPLSPPGCGVPAIPPVLSGIERIVNGKAAFPGSWPWQVSLQHSTGFHFCGGSLISRSWVVTAAHCKVRTSHRVVAGMFDKRSKKNVQVLRIAQVHWVDGWGRRVFENPGFIKHNSSNDIALLKLATPARISKIVSPVCLPGAQDNFTAESLCVTTGWGRTDFLGPMELCSLILKTNSVISVSASCYNPLSENSPTSGHGRWSPWRVRPQFGVGANKLQQATVPLLSNDQCGNFWARGIPDSMVCAGGNSVTACMGDSGSPLVCQKDGAWNLVGIVTFVSGNCSASFPTVFSRVTEFRPWIQEILSVGANKLQQATVPLLSTAQCRNICGRKITDSMVCAGGNSVTACKTGPSPPQGDSGSPLVCRKDGAWTLVGVVSIGSASCRTSIPTVFSLGLPVKVSVSQAAALLPGPGLSRLEHRPRRRSKKNVQVLRIAQVHWVDGWGRRVFENPNFNATTASNDIALLKLATPARFSNIVSPVCLPGAQDNFTIGSLCVATGWGRPDIYSVTSSKLQQATVPLLSNADCMKSWGDDILDNMVCAGGNGITFCKGDSGGPLVCQKDGAWTLVGVMSWGSETCSASMPTVSMASLWLLSCVTLIGAASGCGVPAIPPVLSGIQRIVNGKDARPGSWPWQVSLQDSTGFHFCGGSLVNENWVVTAAHCEVSTSHLVVAGMFDRSSKNENVQVLRIAQVFKHPQFNTMSLNDDIALLKLATPAHFSEIVSPVCLPSAEDIFPAGSLCVTTGWGKTDFHGRLWRPPGLPEGWSLDPGGRRVLWQQHLLHLYAWQLQPSHQVHALDSGDPG</sequence>
<feature type="domain" description="Peptidase S1" evidence="10">
    <location>
        <begin position="1027"/>
        <end position="1163"/>
    </location>
</feature>
<dbReference type="FunFam" id="2.40.10.10:FF:000176">
    <property type="entry name" value="Chymotrypsinogen A"/>
    <property type="match status" value="1"/>
</dbReference>
<feature type="transmembrane region" description="Helical" evidence="9">
    <location>
        <begin position="342"/>
        <end position="365"/>
    </location>
</feature>
<dbReference type="GO" id="GO:0005576">
    <property type="term" value="C:extracellular region"/>
    <property type="evidence" value="ECO:0007669"/>
    <property type="project" value="UniProtKB-SubCell"/>
</dbReference>
<dbReference type="InterPro" id="IPR009003">
    <property type="entry name" value="Peptidase_S1_PA"/>
</dbReference>
<evidence type="ECO:0000313" key="12">
    <source>
        <dbReference type="Proteomes" id="UP000700334"/>
    </source>
</evidence>
<dbReference type="PANTHER" id="PTHR24250:SF31">
    <property type="entry name" value="PEPTIDASE S1 DOMAIN-CONTAINING PROTEIN"/>
    <property type="match status" value="1"/>
</dbReference>
<feature type="domain" description="Peptidase S1" evidence="10">
    <location>
        <begin position="1163"/>
        <end position="1379"/>
    </location>
</feature>
<feature type="domain" description="Peptidase S1" evidence="10">
    <location>
        <begin position="1375"/>
        <end position="1466"/>
    </location>
</feature>
<dbReference type="PROSITE" id="PS50240">
    <property type="entry name" value="TRYPSIN_DOM"/>
    <property type="match status" value="6"/>
</dbReference>
<evidence type="ECO:0000256" key="7">
    <source>
        <dbReference type="RuleBase" id="RU363034"/>
    </source>
</evidence>
<feature type="non-terminal residue" evidence="11">
    <location>
        <position position="1520"/>
    </location>
</feature>
<name>A0A8J6DDS5_GALPY</name>
<keyword evidence="4" id="KW-0865">Zymogen</keyword>
<keyword evidence="9" id="KW-0472">Membrane</keyword>
<gene>
    <name evidence="11" type="ORF">J0S82_000042</name>
</gene>
<evidence type="ECO:0000313" key="11">
    <source>
        <dbReference type="EMBL" id="KAG8504984.1"/>
    </source>
</evidence>
<evidence type="ECO:0000256" key="6">
    <source>
        <dbReference type="ARBA" id="ARBA00024195"/>
    </source>
</evidence>
<comment type="caution">
    <text evidence="11">The sequence shown here is derived from an EMBL/GenBank/DDBJ whole genome shotgun (WGS) entry which is preliminary data.</text>
</comment>
<dbReference type="InterPro" id="IPR033116">
    <property type="entry name" value="TRYPSIN_SER"/>
</dbReference>
<comment type="similarity">
    <text evidence="6">Belongs to the peptidase S1 family. CLIP subfamily.</text>
</comment>
<feature type="domain" description="Peptidase S1" evidence="10">
    <location>
        <begin position="779"/>
        <end position="1024"/>
    </location>
</feature>
<dbReference type="InterPro" id="IPR001314">
    <property type="entry name" value="Peptidase_S1A"/>
</dbReference>
<proteinExistence type="inferred from homology"/>
<dbReference type="OrthoDB" id="546450at2759"/>
<dbReference type="PANTHER" id="PTHR24250">
    <property type="entry name" value="CHYMOTRYPSIN-RELATED"/>
    <property type="match status" value="1"/>
</dbReference>
<dbReference type="GO" id="GO:0006508">
    <property type="term" value="P:proteolysis"/>
    <property type="evidence" value="ECO:0007669"/>
    <property type="project" value="UniProtKB-KW"/>
</dbReference>
<dbReference type="InterPro" id="IPR018114">
    <property type="entry name" value="TRYPSIN_HIS"/>
</dbReference>
<feature type="domain" description="Peptidase S1" evidence="10">
    <location>
        <begin position="141"/>
        <end position="399"/>
    </location>
</feature>
<feature type="region of interest" description="Disordered" evidence="8">
    <location>
        <begin position="105"/>
        <end position="130"/>
    </location>
</feature>
<dbReference type="SMART" id="SM00020">
    <property type="entry name" value="Tryp_SPc"/>
    <property type="match status" value="5"/>
</dbReference>
<keyword evidence="5" id="KW-1015">Disulfide bond</keyword>
<reference evidence="11" key="1">
    <citation type="journal article" date="2021" name="Evol. Appl.">
        <title>The genome of the Pyrenean desman and the effects of bottlenecks and inbreeding on the genomic landscape of an endangered species.</title>
        <authorList>
            <person name="Escoda L."/>
            <person name="Castresana J."/>
        </authorList>
    </citation>
    <scope>NUCLEOTIDE SEQUENCE</scope>
    <source>
        <strain evidence="11">IBE-C5619</strain>
    </source>
</reference>
<keyword evidence="3 7" id="KW-0720">Serine protease</keyword>
<evidence type="ECO:0000256" key="2">
    <source>
        <dbReference type="ARBA" id="ARBA00022801"/>
    </source>
</evidence>
<dbReference type="CDD" id="cd00190">
    <property type="entry name" value="Tryp_SPc"/>
    <property type="match status" value="5"/>
</dbReference>
<keyword evidence="9" id="KW-1133">Transmembrane helix</keyword>
<evidence type="ECO:0000256" key="1">
    <source>
        <dbReference type="ARBA" id="ARBA00022670"/>
    </source>
</evidence>
<feature type="domain" description="Peptidase S1" evidence="10">
    <location>
        <begin position="500"/>
        <end position="783"/>
    </location>
</feature>
<dbReference type="InterPro" id="IPR043504">
    <property type="entry name" value="Peptidase_S1_PA_chymotrypsin"/>
</dbReference>
<dbReference type="Proteomes" id="UP000700334">
    <property type="component" value="Unassembled WGS sequence"/>
</dbReference>
<evidence type="ECO:0000259" key="10">
    <source>
        <dbReference type="PROSITE" id="PS50240"/>
    </source>
</evidence>
<evidence type="ECO:0000256" key="8">
    <source>
        <dbReference type="SAM" id="MobiDB-lite"/>
    </source>
</evidence>
<dbReference type="SUPFAM" id="SSF50494">
    <property type="entry name" value="Trypsin-like serine proteases"/>
    <property type="match status" value="8"/>
</dbReference>
<feature type="transmembrane region" description="Helical" evidence="9">
    <location>
        <begin position="468"/>
        <end position="490"/>
    </location>
</feature>
<evidence type="ECO:0000256" key="5">
    <source>
        <dbReference type="ARBA" id="ARBA00023157"/>
    </source>
</evidence>
<dbReference type="PRINTS" id="PR00722">
    <property type="entry name" value="CHYMOTRYPSIN"/>
</dbReference>
<dbReference type="PROSITE" id="PS00134">
    <property type="entry name" value="TRYPSIN_HIS"/>
    <property type="match status" value="4"/>
</dbReference>
<dbReference type="FunFam" id="2.40.10.10:FF:000002">
    <property type="entry name" value="Transmembrane protease serine"/>
    <property type="match status" value="1"/>
</dbReference>
<accession>A0A8J6DDS5</accession>
<evidence type="ECO:0000256" key="3">
    <source>
        <dbReference type="ARBA" id="ARBA00022825"/>
    </source>
</evidence>
<dbReference type="GO" id="GO:0007586">
    <property type="term" value="P:digestion"/>
    <property type="evidence" value="ECO:0007669"/>
    <property type="project" value="UniProtKB-KW"/>
</dbReference>
<dbReference type="FunFam" id="2.40.10.10:FF:000181">
    <property type="entry name" value="Chymotrypsinogen A"/>
    <property type="match status" value="4"/>
</dbReference>
<feature type="compositionally biased region" description="Gly residues" evidence="8">
    <location>
        <begin position="114"/>
        <end position="127"/>
    </location>
</feature>
<dbReference type="EMBL" id="JAGFMF010012275">
    <property type="protein sequence ID" value="KAG8504984.1"/>
    <property type="molecule type" value="Genomic_DNA"/>
</dbReference>